<dbReference type="FunCoup" id="Q6CVN1">
    <property type="interactions" value="71"/>
</dbReference>
<feature type="region of interest" description="Disordered" evidence="1">
    <location>
        <begin position="514"/>
        <end position="558"/>
    </location>
</feature>
<keyword evidence="3" id="KW-1185">Reference proteome</keyword>
<feature type="compositionally biased region" description="Basic residues" evidence="1">
    <location>
        <begin position="302"/>
        <end position="316"/>
    </location>
</feature>
<feature type="region of interest" description="Disordered" evidence="1">
    <location>
        <begin position="353"/>
        <end position="498"/>
    </location>
</feature>
<feature type="compositionally biased region" description="Basic and acidic residues" evidence="1">
    <location>
        <begin position="317"/>
        <end position="326"/>
    </location>
</feature>
<reference evidence="2 3" key="1">
    <citation type="journal article" date="2004" name="Nature">
        <title>Genome evolution in yeasts.</title>
        <authorList>
            <consortium name="Genolevures"/>
            <person name="Dujon B."/>
            <person name="Sherman D."/>
            <person name="Fischer G."/>
            <person name="Durrens P."/>
            <person name="Casaregola S."/>
            <person name="Lafontaine I."/>
            <person name="de Montigny J."/>
            <person name="Marck C."/>
            <person name="Neuveglise C."/>
            <person name="Talla E."/>
            <person name="Goffard N."/>
            <person name="Frangeul L."/>
            <person name="Aigle M."/>
            <person name="Anthouard V."/>
            <person name="Babour A."/>
            <person name="Barbe V."/>
            <person name="Barnay S."/>
            <person name="Blanchin S."/>
            <person name="Beckerich J.M."/>
            <person name="Beyne E."/>
            <person name="Bleykasten C."/>
            <person name="Boisrame A."/>
            <person name="Boyer J."/>
            <person name="Cattolico L."/>
            <person name="Confanioleri F."/>
            <person name="de Daruvar A."/>
            <person name="Despons L."/>
            <person name="Fabre E."/>
            <person name="Fairhead C."/>
            <person name="Ferry-Dumazet H."/>
            <person name="Groppi A."/>
            <person name="Hantraye F."/>
            <person name="Hennequin C."/>
            <person name="Jauniaux N."/>
            <person name="Joyet P."/>
            <person name="Kachouri R."/>
            <person name="Kerrest A."/>
            <person name="Koszul R."/>
            <person name="Lemaire M."/>
            <person name="Lesur I."/>
            <person name="Ma L."/>
            <person name="Muller H."/>
            <person name="Nicaud J.M."/>
            <person name="Nikolski M."/>
            <person name="Oztas S."/>
            <person name="Ozier-Kalogeropoulos O."/>
            <person name="Pellenz S."/>
            <person name="Potier S."/>
            <person name="Richard G.F."/>
            <person name="Straub M.L."/>
            <person name="Suleau A."/>
            <person name="Swennene D."/>
            <person name="Tekaia F."/>
            <person name="Wesolowski-Louvel M."/>
            <person name="Westhof E."/>
            <person name="Wirth B."/>
            <person name="Zeniou-Meyer M."/>
            <person name="Zivanovic I."/>
            <person name="Bolotin-Fukuhara M."/>
            <person name="Thierry A."/>
            <person name="Bouchier C."/>
            <person name="Caudron B."/>
            <person name="Scarpelli C."/>
            <person name="Gaillardin C."/>
            <person name="Weissenbach J."/>
            <person name="Wincker P."/>
            <person name="Souciet J.L."/>
        </authorList>
    </citation>
    <scope>NUCLEOTIDE SEQUENCE [LARGE SCALE GENOMIC DNA]</scope>
    <source>
        <strain evidence="3">ATCC 8585 / CBS 2359 / DSM 70799 / NBRC 1267 / NRRL Y-1140 / WM37</strain>
    </source>
</reference>
<dbReference type="Proteomes" id="UP000000598">
    <property type="component" value="Chromosome B"/>
</dbReference>
<feature type="compositionally biased region" description="Basic and acidic residues" evidence="1">
    <location>
        <begin position="209"/>
        <end position="225"/>
    </location>
</feature>
<organism evidence="2 3">
    <name type="scientific">Kluyveromyces lactis (strain ATCC 8585 / CBS 2359 / DSM 70799 / NBRC 1267 / NRRL Y-1140 / WM37)</name>
    <name type="common">Yeast</name>
    <name type="synonym">Candida sphaerica</name>
    <dbReference type="NCBI Taxonomy" id="284590"/>
    <lineage>
        <taxon>Eukaryota</taxon>
        <taxon>Fungi</taxon>
        <taxon>Dikarya</taxon>
        <taxon>Ascomycota</taxon>
        <taxon>Saccharomycotina</taxon>
        <taxon>Saccharomycetes</taxon>
        <taxon>Saccharomycetales</taxon>
        <taxon>Saccharomycetaceae</taxon>
        <taxon>Kluyveromyces</taxon>
    </lineage>
</organism>
<accession>Q6CVN1</accession>
<feature type="region of interest" description="Disordered" evidence="1">
    <location>
        <begin position="24"/>
        <end position="118"/>
    </location>
</feature>
<feature type="compositionally biased region" description="Basic residues" evidence="1">
    <location>
        <begin position="28"/>
        <end position="40"/>
    </location>
</feature>
<name>Q6CVN1_KLULA</name>
<feature type="region of interest" description="Disordered" evidence="1">
    <location>
        <begin position="150"/>
        <end position="339"/>
    </location>
</feature>
<evidence type="ECO:0000256" key="1">
    <source>
        <dbReference type="SAM" id="MobiDB-lite"/>
    </source>
</evidence>
<feature type="compositionally biased region" description="Basic residues" evidence="1">
    <location>
        <begin position="365"/>
        <end position="378"/>
    </location>
</feature>
<dbReference type="InParanoid" id="Q6CVN1"/>
<feature type="compositionally biased region" description="Basic residues" evidence="1">
    <location>
        <begin position="534"/>
        <end position="550"/>
    </location>
</feature>
<dbReference type="HOGENOM" id="CLU_488385_0_0_1"/>
<evidence type="ECO:0000313" key="2">
    <source>
        <dbReference type="EMBL" id="CAH02401.1"/>
    </source>
</evidence>
<protein>
    <submittedName>
        <fullName evidence="2">KLLA0B10780p</fullName>
    </submittedName>
</protein>
<sequence>MYKSRGAARDPELNSFLSRVEQLDSERIKKKPSVKPKPKNLKYNDDDYEKAEDLLRGSYKSNSQYDTETDRPVSSLAYKSAYNYDKTFSPKKNGDSSVSARDRDDNNGHYENLGNGTRRISKFDDVYRDREHSQGEFVVSKEDYEMLMSMKGGQSVSRPDNFPSRGSARNLSGNEEDFDVRVQKNSGKNPKPKPKPKPNPKVINGTLNEPERPGRYRGYDRHSDVDISDDDGTEFNGNKPLSVRIGGDSDKKKKKSAKNGKVKKSFEDESDDEIDLNESGPVFSSRNFKDHDDIAETVAAQRKAKKAVPPPPKKRNSSKDSSKDSSKASTAKYNIIDTDPVDEFSEVFQKIRLSQGTTDEESKCNGKKNGKVAPKKPAKKSELRNPKVRSSRPSLPSDDDAYNSNDDDDDEYDEQNEFFAVRKSLRKTHTAPSRRDITPEAVKAKSKLNKPPSSISSVEEIPEAMAKRQALLRSSTESEIEKKSSSSLKSLQKHGSKFQKQLIKTINSSQASLSALASSTASSANSSSDALNAKTKKMLTKVRSKGPKRKLPTDVTKL</sequence>
<feature type="compositionally biased region" description="Basic residues" evidence="1">
    <location>
        <begin position="252"/>
        <end position="263"/>
    </location>
</feature>
<dbReference type="AlphaFoldDB" id="Q6CVN1"/>
<feature type="compositionally biased region" description="Acidic residues" evidence="1">
    <location>
        <begin position="397"/>
        <end position="416"/>
    </location>
</feature>
<gene>
    <name evidence="2" type="ORF">KLLA0_B10780g</name>
</gene>
<dbReference type="EMBL" id="CR382122">
    <property type="protein sequence ID" value="CAH02401.1"/>
    <property type="molecule type" value="Genomic_DNA"/>
</dbReference>
<dbReference type="KEGG" id="kla:KLLA0_B10780g"/>
<dbReference type="PaxDb" id="284590-Q6CVN1"/>
<feature type="compositionally biased region" description="Low complexity" evidence="1">
    <location>
        <begin position="514"/>
        <end position="533"/>
    </location>
</feature>
<proteinExistence type="predicted"/>
<evidence type="ECO:0000313" key="3">
    <source>
        <dbReference type="Proteomes" id="UP000000598"/>
    </source>
</evidence>